<accession>A0A515EQR5</accession>
<dbReference type="Proteomes" id="UP000317365">
    <property type="component" value="Chromosome"/>
</dbReference>
<dbReference type="PROSITE" id="PS51898">
    <property type="entry name" value="TYR_RECOMBINASE"/>
    <property type="match status" value="1"/>
</dbReference>
<proteinExistence type="inferred from homology"/>
<protein>
    <submittedName>
        <fullName evidence="7">Site-specific integrase</fullName>
    </submittedName>
</protein>
<dbReference type="PANTHER" id="PTHR30349">
    <property type="entry name" value="PHAGE INTEGRASE-RELATED"/>
    <property type="match status" value="1"/>
</dbReference>
<dbReference type="InterPro" id="IPR050090">
    <property type="entry name" value="Tyrosine_recombinase_XerCD"/>
</dbReference>
<dbReference type="KEGG" id="rhg:EXZ61_12955"/>
<keyword evidence="2" id="KW-0229">DNA integration</keyword>
<evidence type="ECO:0000256" key="1">
    <source>
        <dbReference type="ARBA" id="ARBA00008857"/>
    </source>
</evidence>
<dbReference type="SUPFAM" id="SSF56349">
    <property type="entry name" value="DNA breaking-rejoining enzymes"/>
    <property type="match status" value="1"/>
</dbReference>
<feature type="domain" description="Tyr recombinase" evidence="6">
    <location>
        <begin position="182"/>
        <end position="371"/>
    </location>
</feature>
<evidence type="ECO:0000259" key="6">
    <source>
        <dbReference type="PROSITE" id="PS51898"/>
    </source>
</evidence>
<comment type="similarity">
    <text evidence="1">Belongs to the 'phage' integrase family.</text>
</comment>
<dbReference type="Pfam" id="PF00589">
    <property type="entry name" value="Phage_integrase"/>
    <property type="match status" value="1"/>
</dbReference>
<evidence type="ECO:0000313" key="7">
    <source>
        <dbReference type="EMBL" id="QDL54999.1"/>
    </source>
</evidence>
<evidence type="ECO:0000256" key="2">
    <source>
        <dbReference type="ARBA" id="ARBA00022908"/>
    </source>
</evidence>
<dbReference type="InterPro" id="IPR011010">
    <property type="entry name" value="DNA_brk_join_enz"/>
</dbReference>
<keyword evidence="8" id="KW-1185">Reference proteome</keyword>
<dbReference type="InterPro" id="IPR013762">
    <property type="entry name" value="Integrase-like_cat_sf"/>
</dbReference>
<evidence type="ECO:0000313" key="8">
    <source>
        <dbReference type="Proteomes" id="UP000317365"/>
    </source>
</evidence>
<sequence length="371" mass="42612">MAHIWRNKKRGEDMPIRARKGKSGSVTYQVTIRIKSQPTLTESFNTKAEAERWEDAMKTAARDSVKTMPDTKRYRRTTIKEASQAYQLSLKCKRTTIQNLKILEREVGSTALANITTEFLNDYVTHMCATNSQYGRPYTKATIAKQIQALRGLVRFQAESLRVEPPLSAITISVLGDGWDNERTRLLEPHEEDALRTEFKNCVNDEHWPLLMTIALETGARQAEIVMAEQKEFDLNEKVWIIPAAHTKVKKTRQVPLSKVAHAAAKKLIKLLDEENERLLAADPKAKRLTRVFWPFSTPSSVSSGFRKLTRKLRIDDLHFHDLRHTAITRMVLTKRKLSVYEIMKIVGHTTLKMLDRYANLRGGDLVDRME</sequence>
<feature type="region of interest" description="Disordered" evidence="5">
    <location>
        <begin position="1"/>
        <end position="20"/>
    </location>
</feature>
<dbReference type="GO" id="GO:0006310">
    <property type="term" value="P:DNA recombination"/>
    <property type="evidence" value="ECO:0007669"/>
    <property type="project" value="UniProtKB-KW"/>
</dbReference>
<dbReference type="GO" id="GO:0003677">
    <property type="term" value="F:DNA binding"/>
    <property type="evidence" value="ECO:0007669"/>
    <property type="project" value="UniProtKB-KW"/>
</dbReference>
<dbReference type="CDD" id="cd00796">
    <property type="entry name" value="INT_Rci_Hp1_C"/>
    <property type="match status" value="1"/>
</dbReference>
<reference evidence="8" key="2">
    <citation type="journal article" date="2020" name="Int. J. Syst. Evol. Microbiol.">
        <title>Genomic insights into a novel species Rhodoferax aquaticus sp. nov., isolated from freshwater.</title>
        <authorList>
            <person name="Li T."/>
            <person name="Zhuo Y."/>
            <person name="Jin C.Z."/>
            <person name="Wu X."/>
            <person name="Ko S.R."/>
            <person name="Jin F.J."/>
            <person name="Ahn C.Y."/>
            <person name="Oh H.M."/>
            <person name="Lee H.G."/>
            <person name="Jin L."/>
        </authorList>
    </citation>
    <scope>NUCLEOTIDE SEQUENCE [LARGE SCALE GENOMIC DNA]</scope>
    <source>
        <strain evidence="8">Gr-4</strain>
    </source>
</reference>
<organism evidence="7 8">
    <name type="scientific">Rhodoferax aquaticus</name>
    <dbReference type="NCBI Taxonomy" id="2527691"/>
    <lineage>
        <taxon>Bacteria</taxon>
        <taxon>Pseudomonadati</taxon>
        <taxon>Pseudomonadota</taxon>
        <taxon>Betaproteobacteria</taxon>
        <taxon>Burkholderiales</taxon>
        <taxon>Comamonadaceae</taxon>
        <taxon>Rhodoferax</taxon>
    </lineage>
</organism>
<name>A0A515EQR5_9BURK</name>
<dbReference type="AlphaFoldDB" id="A0A515EQR5"/>
<dbReference type="Gene3D" id="1.10.443.10">
    <property type="entry name" value="Intergrase catalytic core"/>
    <property type="match status" value="1"/>
</dbReference>
<dbReference type="PANTHER" id="PTHR30349:SF41">
    <property type="entry name" value="INTEGRASE_RECOMBINASE PROTEIN MJ0367-RELATED"/>
    <property type="match status" value="1"/>
</dbReference>
<dbReference type="EMBL" id="CP036282">
    <property type="protein sequence ID" value="QDL54999.1"/>
    <property type="molecule type" value="Genomic_DNA"/>
</dbReference>
<dbReference type="GO" id="GO:0015074">
    <property type="term" value="P:DNA integration"/>
    <property type="evidence" value="ECO:0007669"/>
    <property type="project" value="UniProtKB-KW"/>
</dbReference>
<dbReference type="InterPro" id="IPR002104">
    <property type="entry name" value="Integrase_catalytic"/>
</dbReference>
<keyword evidence="3" id="KW-0238">DNA-binding</keyword>
<evidence type="ECO:0000256" key="4">
    <source>
        <dbReference type="ARBA" id="ARBA00023172"/>
    </source>
</evidence>
<gene>
    <name evidence="7" type="ORF">EXZ61_12955</name>
</gene>
<evidence type="ECO:0000256" key="5">
    <source>
        <dbReference type="SAM" id="MobiDB-lite"/>
    </source>
</evidence>
<keyword evidence="4" id="KW-0233">DNA recombination</keyword>
<reference evidence="8" key="1">
    <citation type="submission" date="2019-02" db="EMBL/GenBank/DDBJ databases">
        <title>Complete genome sequence of Rhodoferax sp. Gr-4.</title>
        <authorList>
            <person name="Jin L."/>
        </authorList>
    </citation>
    <scope>NUCLEOTIDE SEQUENCE [LARGE SCALE GENOMIC DNA]</scope>
    <source>
        <strain evidence="8">Gr-4</strain>
    </source>
</reference>
<evidence type="ECO:0000256" key="3">
    <source>
        <dbReference type="ARBA" id="ARBA00023125"/>
    </source>
</evidence>